<evidence type="ECO:0000313" key="3">
    <source>
        <dbReference type="EMBL" id="MFC2925946.1"/>
    </source>
</evidence>
<sequence>MSGKTPLTAAIRYALTRMKRLEPWLDHGMTELDNNADKRAMRPLRPGPEERPLRRLAER</sequence>
<evidence type="ECO:0000313" key="4">
    <source>
        <dbReference type="Proteomes" id="UP001595379"/>
    </source>
</evidence>
<evidence type="ECO:0000259" key="2">
    <source>
        <dbReference type="Pfam" id="PF03050"/>
    </source>
</evidence>
<name>A0ABV6ZX14_9PROT</name>
<protein>
    <submittedName>
        <fullName evidence="3">Transposase</fullName>
    </submittedName>
</protein>
<proteinExistence type="predicted"/>
<feature type="region of interest" description="Disordered" evidence="1">
    <location>
        <begin position="32"/>
        <end position="59"/>
    </location>
</feature>
<organism evidence="3 4">
    <name type="scientific">Hyphobacterium vulgare</name>
    <dbReference type="NCBI Taxonomy" id="1736751"/>
    <lineage>
        <taxon>Bacteria</taxon>
        <taxon>Pseudomonadati</taxon>
        <taxon>Pseudomonadota</taxon>
        <taxon>Alphaproteobacteria</taxon>
        <taxon>Maricaulales</taxon>
        <taxon>Maricaulaceae</taxon>
        <taxon>Hyphobacterium</taxon>
    </lineage>
</organism>
<accession>A0ABV6ZX14</accession>
<dbReference type="EMBL" id="JBHRSV010000012">
    <property type="protein sequence ID" value="MFC2925946.1"/>
    <property type="molecule type" value="Genomic_DNA"/>
</dbReference>
<comment type="caution">
    <text evidence="3">The sequence shown here is derived from an EMBL/GenBank/DDBJ whole genome shotgun (WGS) entry which is preliminary data.</text>
</comment>
<evidence type="ECO:0000256" key="1">
    <source>
        <dbReference type="SAM" id="MobiDB-lite"/>
    </source>
</evidence>
<reference evidence="4" key="1">
    <citation type="journal article" date="2019" name="Int. J. Syst. Evol. Microbiol.">
        <title>The Global Catalogue of Microorganisms (GCM) 10K type strain sequencing project: providing services to taxonomists for standard genome sequencing and annotation.</title>
        <authorList>
            <consortium name="The Broad Institute Genomics Platform"/>
            <consortium name="The Broad Institute Genome Sequencing Center for Infectious Disease"/>
            <person name="Wu L."/>
            <person name="Ma J."/>
        </authorList>
    </citation>
    <scope>NUCLEOTIDE SEQUENCE [LARGE SCALE GENOMIC DNA]</scope>
    <source>
        <strain evidence="4">KCTC 52487</strain>
    </source>
</reference>
<feature type="compositionally biased region" description="Basic and acidic residues" evidence="1">
    <location>
        <begin position="47"/>
        <end position="59"/>
    </location>
</feature>
<dbReference type="InterPro" id="IPR004291">
    <property type="entry name" value="Transposase_IS66_central"/>
</dbReference>
<dbReference type="RefSeq" id="WP_343164866.1">
    <property type="nucleotide sequence ID" value="NZ_JBHRSV010000012.1"/>
</dbReference>
<feature type="domain" description="Transposase IS66 central" evidence="2">
    <location>
        <begin position="2"/>
        <end position="44"/>
    </location>
</feature>
<gene>
    <name evidence="3" type="ORF">ACFOOR_07495</name>
</gene>
<keyword evidence="4" id="KW-1185">Reference proteome</keyword>
<dbReference type="Pfam" id="PF03050">
    <property type="entry name" value="DDE_Tnp_IS66"/>
    <property type="match status" value="1"/>
</dbReference>
<dbReference type="Proteomes" id="UP001595379">
    <property type="component" value="Unassembled WGS sequence"/>
</dbReference>